<dbReference type="EMBL" id="FNNP01000011">
    <property type="protein sequence ID" value="SDX77313.1"/>
    <property type="molecule type" value="Genomic_DNA"/>
</dbReference>
<dbReference type="Proteomes" id="UP000183400">
    <property type="component" value="Unassembled WGS sequence"/>
</dbReference>
<feature type="chain" id="PRO_5010169007" description="Membrane-bound lysozyme-inhibitor of c-type lysozyme" evidence="1">
    <location>
        <begin position="20"/>
        <end position="108"/>
    </location>
</feature>
<evidence type="ECO:0000313" key="3">
    <source>
        <dbReference type="Proteomes" id="UP000183400"/>
    </source>
</evidence>
<evidence type="ECO:0000313" key="2">
    <source>
        <dbReference type="EMBL" id="SDX77313.1"/>
    </source>
</evidence>
<organism evidence="2 3">
    <name type="scientific">Ruegeria halocynthiae</name>
    <dbReference type="NCBI Taxonomy" id="985054"/>
    <lineage>
        <taxon>Bacteria</taxon>
        <taxon>Pseudomonadati</taxon>
        <taxon>Pseudomonadota</taxon>
        <taxon>Alphaproteobacteria</taxon>
        <taxon>Rhodobacterales</taxon>
        <taxon>Roseobacteraceae</taxon>
        <taxon>Ruegeria</taxon>
    </lineage>
</organism>
<accession>A0A1H3EEZ6</accession>
<keyword evidence="1" id="KW-0732">Signal</keyword>
<reference evidence="3" key="1">
    <citation type="submission" date="2016-10" db="EMBL/GenBank/DDBJ databases">
        <authorList>
            <person name="Varghese N."/>
            <person name="Submissions S."/>
        </authorList>
    </citation>
    <scope>NUCLEOTIDE SEQUENCE [LARGE SCALE GENOMIC DNA]</scope>
    <source>
        <strain evidence="3">DSM 27839</strain>
    </source>
</reference>
<protein>
    <recommendedName>
        <fullName evidence="4">Membrane-bound lysozyme-inhibitor of c-type lysozyme</fullName>
    </recommendedName>
</protein>
<keyword evidence="3" id="KW-1185">Reference proteome</keyword>
<feature type="signal peptide" evidence="1">
    <location>
        <begin position="1"/>
        <end position="19"/>
    </location>
</feature>
<dbReference type="AlphaFoldDB" id="A0A1H3EEZ6"/>
<evidence type="ECO:0008006" key="4">
    <source>
        <dbReference type="Google" id="ProtNLM"/>
    </source>
</evidence>
<name>A0A1H3EEZ6_9RHOB</name>
<dbReference type="OrthoDB" id="7707866at2"/>
<dbReference type="RefSeq" id="WP_074738784.1">
    <property type="nucleotide sequence ID" value="NZ_FNNP01000011.1"/>
</dbReference>
<dbReference type="STRING" id="985054.SAMN05444358_11138"/>
<evidence type="ECO:0000256" key="1">
    <source>
        <dbReference type="SAM" id="SignalP"/>
    </source>
</evidence>
<gene>
    <name evidence="2" type="ORF">SAMN05444358_11138</name>
</gene>
<sequence length="108" mass="11761">MTMKAMLLMALLPASAAIADETEYLCTSEINGEIIQIFQDADRSEARLVVQNTEGAASVAHGLDGVTFIHIKTDEVWTLALHFPTMTYELSTHGATSIEDHGHCTKRG</sequence>
<proteinExistence type="predicted"/>